<protein>
    <submittedName>
        <fullName evidence="2">Uncharacterized protein</fullName>
    </submittedName>
</protein>
<feature type="region of interest" description="Disordered" evidence="1">
    <location>
        <begin position="1"/>
        <end position="72"/>
    </location>
</feature>
<reference evidence="2" key="1">
    <citation type="journal article" date="2020" name="Stud. Mycol.">
        <title>101 Dothideomycetes genomes: a test case for predicting lifestyles and emergence of pathogens.</title>
        <authorList>
            <person name="Haridas S."/>
            <person name="Albert R."/>
            <person name="Binder M."/>
            <person name="Bloem J."/>
            <person name="Labutti K."/>
            <person name="Salamov A."/>
            <person name="Andreopoulos B."/>
            <person name="Baker S."/>
            <person name="Barry K."/>
            <person name="Bills G."/>
            <person name="Bluhm B."/>
            <person name="Cannon C."/>
            <person name="Castanera R."/>
            <person name="Culley D."/>
            <person name="Daum C."/>
            <person name="Ezra D."/>
            <person name="Gonzalez J."/>
            <person name="Henrissat B."/>
            <person name="Kuo A."/>
            <person name="Liang C."/>
            <person name="Lipzen A."/>
            <person name="Lutzoni F."/>
            <person name="Magnuson J."/>
            <person name="Mondo S."/>
            <person name="Nolan M."/>
            <person name="Ohm R."/>
            <person name="Pangilinan J."/>
            <person name="Park H.-J."/>
            <person name="Ramirez L."/>
            <person name="Alfaro M."/>
            <person name="Sun H."/>
            <person name="Tritt A."/>
            <person name="Yoshinaga Y."/>
            <person name="Zwiers L.-H."/>
            <person name="Turgeon B."/>
            <person name="Goodwin S."/>
            <person name="Spatafora J."/>
            <person name="Crous P."/>
            <person name="Grigoriev I."/>
        </authorList>
    </citation>
    <scope>NUCLEOTIDE SEQUENCE</scope>
    <source>
        <strain evidence="2">CBS 130266</strain>
    </source>
</reference>
<accession>A0A9P4NZ04</accession>
<feature type="compositionally biased region" description="Polar residues" evidence="1">
    <location>
        <begin position="91"/>
        <end position="105"/>
    </location>
</feature>
<organism evidence="2 3">
    <name type="scientific">Tothia fuscella</name>
    <dbReference type="NCBI Taxonomy" id="1048955"/>
    <lineage>
        <taxon>Eukaryota</taxon>
        <taxon>Fungi</taxon>
        <taxon>Dikarya</taxon>
        <taxon>Ascomycota</taxon>
        <taxon>Pezizomycotina</taxon>
        <taxon>Dothideomycetes</taxon>
        <taxon>Pleosporomycetidae</taxon>
        <taxon>Venturiales</taxon>
        <taxon>Cylindrosympodiaceae</taxon>
        <taxon>Tothia</taxon>
    </lineage>
</organism>
<sequence>MEKKPPAGPKARRLPLSQAHLGPKFPPKEFSLTSPATWSTSESTIQDNSAASAGSVDKSRRKRNLSEAGPKLRRLSLSRAPLEWKYPPQKSPSLPDSSAELTSGQCIPDSPATPASSLDSSRSDLEYQNEIQEFESAVQPTTPLPSANTYRLCKTAWLFHTPNAVVHMCRRYMIVLKKFNKFMTCAIVTLHSPRGIDQCGEEMKAEHMAIVSNSGVNPKASPSVLQLDEVTPTTSRCKRTFKSKTSYFKRQENILKLQETIFEAAGKHIEHAGDPIELAEDHIEHAGDHIETAGGQIDPCTIQTGNDERFEPYQLLLDIEFLVTMILKPFWT</sequence>
<dbReference type="AlphaFoldDB" id="A0A9P4NZ04"/>
<comment type="caution">
    <text evidence="2">The sequence shown here is derived from an EMBL/GenBank/DDBJ whole genome shotgun (WGS) entry which is preliminary data.</text>
</comment>
<evidence type="ECO:0000256" key="1">
    <source>
        <dbReference type="SAM" id="MobiDB-lite"/>
    </source>
</evidence>
<proteinExistence type="predicted"/>
<name>A0A9P4NZ04_9PEZI</name>
<feature type="region of interest" description="Disordered" evidence="1">
    <location>
        <begin position="84"/>
        <end position="124"/>
    </location>
</feature>
<keyword evidence="3" id="KW-1185">Reference proteome</keyword>
<gene>
    <name evidence="2" type="ORF">EJ08DRAFT_726947</name>
</gene>
<feature type="compositionally biased region" description="Polar residues" evidence="1">
    <location>
        <begin position="31"/>
        <end position="52"/>
    </location>
</feature>
<evidence type="ECO:0000313" key="2">
    <source>
        <dbReference type="EMBL" id="KAF2434262.1"/>
    </source>
</evidence>
<evidence type="ECO:0000313" key="3">
    <source>
        <dbReference type="Proteomes" id="UP000800235"/>
    </source>
</evidence>
<dbReference type="EMBL" id="MU007017">
    <property type="protein sequence ID" value="KAF2434262.1"/>
    <property type="molecule type" value="Genomic_DNA"/>
</dbReference>
<dbReference type="Proteomes" id="UP000800235">
    <property type="component" value="Unassembled WGS sequence"/>
</dbReference>